<reference evidence="4" key="1">
    <citation type="submission" date="2025-08" db="UniProtKB">
        <authorList>
            <consortium name="Ensembl"/>
        </authorList>
    </citation>
    <scope>IDENTIFICATION</scope>
</reference>
<dbReference type="GO" id="GO:0006412">
    <property type="term" value="P:translation"/>
    <property type="evidence" value="ECO:0007669"/>
    <property type="project" value="InterPro"/>
</dbReference>
<dbReference type="AlphaFoldDB" id="A0A8C4QW82"/>
<keyword evidence="5" id="KW-1185">Reference proteome</keyword>
<evidence type="ECO:0000256" key="3">
    <source>
        <dbReference type="ARBA" id="ARBA00023274"/>
    </source>
</evidence>
<dbReference type="GO" id="GO:0005840">
    <property type="term" value="C:ribosome"/>
    <property type="evidence" value="ECO:0007669"/>
    <property type="project" value="UniProtKB-KW"/>
</dbReference>
<name>A0A8C4QW82_EPTBU</name>
<dbReference type="PANTHER" id="PTHR46595">
    <property type="entry name" value="60S RIBOSOMAL PROTEIN L34"/>
    <property type="match status" value="1"/>
</dbReference>
<dbReference type="InterPro" id="IPR008195">
    <property type="entry name" value="Ribosomal_eL34"/>
</dbReference>
<evidence type="ECO:0000256" key="1">
    <source>
        <dbReference type="ARBA" id="ARBA00009875"/>
    </source>
</evidence>
<keyword evidence="3" id="KW-0687">Ribonucleoprotein</keyword>
<dbReference type="GO" id="GO:1990904">
    <property type="term" value="C:ribonucleoprotein complex"/>
    <property type="evidence" value="ECO:0007669"/>
    <property type="project" value="UniProtKB-KW"/>
</dbReference>
<dbReference type="Ensembl" id="ENSEBUT00000021835.1">
    <property type="protein sequence ID" value="ENSEBUP00000021259.1"/>
    <property type="gene ID" value="ENSEBUG00000013137.1"/>
</dbReference>
<dbReference type="GO" id="GO:0003735">
    <property type="term" value="F:structural constituent of ribosome"/>
    <property type="evidence" value="ECO:0007669"/>
    <property type="project" value="InterPro"/>
</dbReference>
<dbReference type="Proteomes" id="UP000694388">
    <property type="component" value="Unplaced"/>
</dbReference>
<organism evidence="4 5">
    <name type="scientific">Eptatretus burgeri</name>
    <name type="common">Inshore hagfish</name>
    <dbReference type="NCBI Taxonomy" id="7764"/>
    <lineage>
        <taxon>Eukaryota</taxon>
        <taxon>Metazoa</taxon>
        <taxon>Chordata</taxon>
        <taxon>Craniata</taxon>
        <taxon>Vertebrata</taxon>
        <taxon>Cyclostomata</taxon>
        <taxon>Myxini</taxon>
        <taxon>Myxiniformes</taxon>
        <taxon>Myxinidae</taxon>
        <taxon>Eptatretinae</taxon>
        <taxon>Eptatretus</taxon>
    </lineage>
</organism>
<sequence length="81" mass="8812">MLQASTCCQHLGYNIVSKKMETVRDSWGSNGEAPNDACVICPGRLRGVKAIQPAILKRLSKKKQGHIPQGCPVSSSRYTVL</sequence>
<comment type="similarity">
    <text evidence="1">Belongs to the eukaryotic ribosomal protein eL34 family.</text>
</comment>
<evidence type="ECO:0000256" key="2">
    <source>
        <dbReference type="ARBA" id="ARBA00022980"/>
    </source>
</evidence>
<proteinExistence type="inferred from homology"/>
<reference evidence="4" key="2">
    <citation type="submission" date="2025-09" db="UniProtKB">
        <authorList>
            <consortium name="Ensembl"/>
        </authorList>
    </citation>
    <scope>IDENTIFICATION</scope>
</reference>
<keyword evidence="2" id="KW-0689">Ribosomal protein</keyword>
<protein>
    <submittedName>
        <fullName evidence="4">Uncharacterized protein</fullName>
    </submittedName>
</protein>
<evidence type="ECO:0000313" key="4">
    <source>
        <dbReference type="Ensembl" id="ENSEBUP00000021259.1"/>
    </source>
</evidence>
<evidence type="ECO:0000313" key="5">
    <source>
        <dbReference type="Proteomes" id="UP000694388"/>
    </source>
</evidence>
<accession>A0A8C4QW82</accession>